<dbReference type="EMBL" id="JACGWM010000004">
    <property type="protein sequence ID" value="KAL0377220.1"/>
    <property type="molecule type" value="Genomic_DNA"/>
</dbReference>
<dbReference type="AlphaFoldDB" id="A0AAW2RAH7"/>
<dbReference type="PANTHER" id="PTHR33223:SF10">
    <property type="entry name" value="AMINOTRANSFERASE-LIKE PLANT MOBILE DOMAIN-CONTAINING PROTEIN"/>
    <property type="match status" value="1"/>
</dbReference>
<protein>
    <recommendedName>
        <fullName evidence="1">Retrotransposon gag domain-containing protein</fullName>
    </recommendedName>
</protein>
<dbReference type="InterPro" id="IPR005162">
    <property type="entry name" value="Retrotrans_gag_dom"/>
</dbReference>
<name>A0AAW2RAH7_9LAMI</name>
<reference evidence="2" key="2">
    <citation type="journal article" date="2024" name="Plant">
        <title>Genomic evolution and insights into agronomic trait innovations of Sesamum species.</title>
        <authorList>
            <person name="Miao H."/>
            <person name="Wang L."/>
            <person name="Qu L."/>
            <person name="Liu H."/>
            <person name="Sun Y."/>
            <person name="Le M."/>
            <person name="Wang Q."/>
            <person name="Wei S."/>
            <person name="Zheng Y."/>
            <person name="Lin W."/>
            <person name="Duan Y."/>
            <person name="Cao H."/>
            <person name="Xiong S."/>
            <person name="Wang X."/>
            <person name="Wei L."/>
            <person name="Li C."/>
            <person name="Ma Q."/>
            <person name="Ju M."/>
            <person name="Zhao R."/>
            <person name="Li G."/>
            <person name="Mu C."/>
            <person name="Tian Q."/>
            <person name="Mei H."/>
            <person name="Zhang T."/>
            <person name="Gao T."/>
            <person name="Zhang H."/>
        </authorList>
    </citation>
    <scope>NUCLEOTIDE SEQUENCE</scope>
    <source>
        <strain evidence="2">KEN8</strain>
    </source>
</reference>
<evidence type="ECO:0000259" key="1">
    <source>
        <dbReference type="Pfam" id="PF03732"/>
    </source>
</evidence>
<reference evidence="2" key="1">
    <citation type="submission" date="2020-06" db="EMBL/GenBank/DDBJ databases">
        <authorList>
            <person name="Li T."/>
            <person name="Hu X."/>
            <person name="Zhang T."/>
            <person name="Song X."/>
            <person name="Zhang H."/>
            <person name="Dai N."/>
            <person name="Sheng W."/>
            <person name="Hou X."/>
            <person name="Wei L."/>
        </authorList>
    </citation>
    <scope>NUCLEOTIDE SEQUENCE</scope>
    <source>
        <strain evidence="2">KEN8</strain>
        <tissue evidence="2">Leaf</tissue>
    </source>
</reference>
<dbReference type="PANTHER" id="PTHR33223">
    <property type="entry name" value="CCHC-TYPE DOMAIN-CONTAINING PROTEIN"/>
    <property type="match status" value="1"/>
</dbReference>
<dbReference type="Pfam" id="PF03732">
    <property type="entry name" value="Retrotrans_gag"/>
    <property type="match status" value="1"/>
</dbReference>
<evidence type="ECO:0000313" key="2">
    <source>
        <dbReference type="EMBL" id="KAL0377220.1"/>
    </source>
</evidence>
<accession>A0AAW2RAH7</accession>
<feature type="domain" description="Retrotransposon gag" evidence="1">
    <location>
        <begin position="66"/>
        <end position="151"/>
    </location>
</feature>
<comment type="caution">
    <text evidence="2">The sequence shown here is derived from an EMBL/GenBank/DDBJ whole genome shotgun (WGS) entry which is preliminary data.</text>
</comment>
<gene>
    <name evidence="2" type="ORF">Scaly_0839600</name>
</gene>
<sequence>MCQQTMPTKCGILFSEHIMAEELLARVRAPSHLSAYDGTFDSAEHIHKFENAALLHRYTDGIKCRVFVTTLTNSAQHWFDQLPDGSIKSFGEFSSLFQHQFSSKKYCKAVISLFGVKQEENETLKAYFSRFNRAIFEVPTAHQEVLVNAFTQDFVEALFLWRILGYAGFVYYEVEARVRLFIFKIIIIPLWCLRKMAICLPKYNDLKSQSSSTTNFEKRRTKQYLKLSY</sequence>
<organism evidence="2">
    <name type="scientific">Sesamum calycinum</name>
    <dbReference type="NCBI Taxonomy" id="2727403"/>
    <lineage>
        <taxon>Eukaryota</taxon>
        <taxon>Viridiplantae</taxon>
        <taxon>Streptophyta</taxon>
        <taxon>Embryophyta</taxon>
        <taxon>Tracheophyta</taxon>
        <taxon>Spermatophyta</taxon>
        <taxon>Magnoliopsida</taxon>
        <taxon>eudicotyledons</taxon>
        <taxon>Gunneridae</taxon>
        <taxon>Pentapetalae</taxon>
        <taxon>asterids</taxon>
        <taxon>lamiids</taxon>
        <taxon>Lamiales</taxon>
        <taxon>Pedaliaceae</taxon>
        <taxon>Sesamum</taxon>
    </lineage>
</organism>
<proteinExistence type="predicted"/>